<dbReference type="Pfam" id="PF00112">
    <property type="entry name" value="Peptidase_C1"/>
    <property type="match status" value="1"/>
</dbReference>
<dbReference type="STRING" id="323259.Mhun_3130"/>
<dbReference type="SUPFAM" id="SSF49299">
    <property type="entry name" value="PKD domain"/>
    <property type="match status" value="1"/>
</dbReference>
<dbReference type="SUPFAM" id="SSF54001">
    <property type="entry name" value="Cysteine proteinases"/>
    <property type="match status" value="1"/>
</dbReference>
<dbReference type="InParanoid" id="Q2FUI9"/>
<evidence type="ECO:0000256" key="8">
    <source>
        <dbReference type="SAM" id="MobiDB-lite"/>
    </source>
</evidence>
<dbReference type="GO" id="GO:0008234">
    <property type="term" value="F:cysteine-type peptidase activity"/>
    <property type="evidence" value="ECO:0007669"/>
    <property type="project" value="InterPro"/>
</dbReference>
<dbReference type="InterPro" id="IPR000209">
    <property type="entry name" value="Peptidase_S8/S53_dom"/>
</dbReference>
<dbReference type="InterPro" id="IPR025660">
    <property type="entry name" value="Pept_his_AS"/>
</dbReference>
<dbReference type="GO" id="GO:0004252">
    <property type="term" value="F:serine-type endopeptidase activity"/>
    <property type="evidence" value="ECO:0007669"/>
    <property type="project" value="UniProtKB-UniRule"/>
</dbReference>
<dbReference type="PROSITE" id="PS00137">
    <property type="entry name" value="SUBTILASE_HIS"/>
    <property type="match status" value="1"/>
</dbReference>
<evidence type="ECO:0000256" key="2">
    <source>
        <dbReference type="ARBA" id="ARBA00022670"/>
    </source>
</evidence>
<keyword evidence="11" id="KW-1185">Reference proteome</keyword>
<dbReference type="InterPro" id="IPR000169">
    <property type="entry name" value="Pept_cys_AS"/>
</dbReference>
<evidence type="ECO:0000256" key="3">
    <source>
        <dbReference type="ARBA" id="ARBA00022801"/>
    </source>
</evidence>
<dbReference type="Pfam" id="PF22148">
    <property type="entry name" value="Fervidolysin_NPro-like"/>
    <property type="match status" value="1"/>
</dbReference>
<dbReference type="PRINTS" id="PR00723">
    <property type="entry name" value="SUBTILISIN"/>
</dbReference>
<dbReference type="PROSITE" id="PS00639">
    <property type="entry name" value="THIOL_PROTEASE_HIS"/>
    <property type="match status" value="1"/>
</dbReference>
<dbReference type="InterPro" id="IPR000668">
    <property type="entry name" value="Peptidase_C1A_C"/>
</dbReference>
<proteinExistence type="inferred from homology"/>
<name>Q2FUI9_METHJ</name>
<dbReference type="eggNOG" id="arCOG02516">
    <property type="taxonomic scope" value="Archaea"/>
</dbReference>
<dbReference type="Pfam" id="PF00082">
    <property type="entry name" value="Peptidase_S8"/>
    <property type="match status" value="1"/>
</dbReference>
<dbReference type="eggNOG" id="arCOG00702">
    <property type="taxonomic scope" value="Archaea"/>
</dbReference>
<comment type="similarity">
    <text evidence="1 6 7">Belongs to the peptidase S8 family.</text>
</comment>
<dbReference type="PROSITE" id="PS51892">
    <property type="entry name" value="SUBTILASE"/>
    <property type="match status" value="1"/>
</dbReference>
<dbReference type="eggNOG" id="arCOG02508">
    <property type="taxonomic scope" value="Archaea"/>
</dbReference>
<feature type="domain" description="PKD" evidence="9">
    <location>
        <begin position="1007"/>
        <end position="1082"/>
    </location>
</feature>
<dbReference type="CDD" id="cd00146">
    <property type="entry name" value="PKD"/>
    <property type="match status" value="1"/>
</dbReference>
<evidence type="ECO:0000313" key="10">
    <source>
        <dbReference type="EMBL" id="ABD42816.1"/>
    </source>
</evidence>
<dbReference type="PANTHER" id="PTHR43399">
    <property type="entry name" value="SUBTILISIN-RELATED"/>
    <property type="match status" value="1"/>
</dbReference>
<dbReference type="Pfam" id="PF08308">
    <property type="entry name" value="PEGA"/>
    <property type="match status" value="2"/>
</dbReference>
<dbReference type="PANTHER" id="PTHR43399:SF4">
    <property type="entry name" value="CELL WALL-ASSOCIATED PROTEASE"/>
    <property type="match status" value="1"/>
</dbReference>
<keyword evidence="3 6" id="KW-0378">Hydrolase</keyword>
<dbReference type="Pfam" id="PF18911">
    <property type="entry name" value="PKD_4"/>
    <property type="match status" value="1"/>
</dbReference>
<feature type="region of interest" description="Disordered" evidence="8">
    <location>
        <begin position="215"/>
        <end position="246"/>
    </location>
</feature>
<evidence type="ECO:0000256" key="1">
    <source>
        <dbReference type="ARBA" id="ARBA00011073"/>
    </source>
</evidence>
<dbReference type="SUPFAM" id="SSF52743">
    <property type="entry name" value="Subtilisin-like"/>
    <property type="match status" value="1"/>
</dbReference>
<dbReference type="KEGG" id="mhu:Mhun_3130"/>
<dbReference type="InterPro" id="IPR054399">
    <property type="entry name" value="Fervidolysin-like_N_prodom"/>
</dbReference>
<dbReference type="InterPro" id="IPR034204">
    <property type="entry name" value="PfSUB1-like_cat_dom"/>
</dbReference>
<evidence type="ECO:0000259" key="9">
    <source>
        <dbReference type="PROSITE" id="PS50093"/>
    </source>
</evidence>
<dbReference type="InterPro" id="IPR013229">
    <property type="entry name" value="PEGA"/>
</dbReference>
<organism evidence="10 11">
    <name type="scientific">Methanospirillum hungatei JF-1 (strain ATCC 27890 / DSM 864 / NBRC 100397 / JF-1)</name>
    <dbReference type="NCBI Taxonomy" id="323259"/>
    <lineage>
        <taxon>Archaea</taxon>
        <taxon>Methanobacteriati</taxon>
        <taxon>Methanobacteriota</taxon>
        <taxon>Stenosarchaea group</taxon>
        <taxon>Methanomicrobia</taxon>
        <taxon>Methanomicrobiales</taxon>
        <taxon>Methanospirillaceae</taxon>
        <taxon>Methanospirillum</taxon>
    </lineage>
</organism>
<reference evidence="11" key="1">
    <citation type="journal article" date="2016" name="Stand. Genomic Sci.">
        <title>Complete genome sequence of Methanospirillum hungatei type strain JF1.</title>
        <authorList>
            <person name="Gunsalus R.P."/>
            <person name="Cook L.E."/>
            <person name="Crable B."/>
            <person name="Rohlin L."/>
            <person name="McDonald E."/>
            <person name="Mouttaki H."/>
            <person name="Sieber J.R."/>
            <person name="Poweleit N."/>
            <person name="Zhou H."/>
            <person name="Lapidus A.L."/>
            <person name="Daligault H.E."/>
            <person name="Land M."/>
            <person name="Gilna P."/>
            <person name="Ivanova N."/>
            <person name="Kyrpides N."/>
            <person name="Culley D.E."/>
            <person name="McInerney M.J."/>
        </authorList>
    </citation>
    <scope>NUCLEOTIDE SEQUENCE [LARGE SCALE GENOMIC DNA]</scope>
    <source>
        <strain evidence="11">ATCC 27890 / DSM 864 / NBRC 100397 / JF-1</strain>
    </source>
</reference>
<dbReference type="AlphaFoldDB" id="Q2FUI9"/>
<dbReference type="PROSITE" id="PS00139">
    <property type="entry name" value="THIOL_PROTEASE_CYS"/>
    <property type="match status" value="1"/>
</dbReference>
<dbReference type="InterPro" id="IPR000601">
    <property type="entry name" value="PKD_dom"/>
</dbReference>
<dbReference type="GO" id="GO:0006508">
    <property type="term" value="P:proteolysis"/>
    <property type="evidence" value="ECO:0007669"/>
    <property type="project" value="UniProtKB-KW"/>
</dbReference>
<evidence type="ECO:0000256" key="6">
    <source>
        <dbReference type="PROSITE-ProRule" id="PRU01240"/>
    </source>
</evidence>
<dbReference type="CDD" id="cd02619">
    <property type="entry name" value="Peptidase_C1"/>
    <property type="match status" value="1"/>
</dbReference>
<dbReference type="InterPro" id="IPR022398">
    <property type="entry name" value="Peptidase_S8_His-AS"/>
</dbReference>
<dbReference type="SMART" id="SM00089">
    <property type="entry name" value="PKD"/>
    <property type="match status" value="1"/>
</dbReference>
<accession>Q2FUI9</accession>
<dbReference type="InterPro" id="IPR022409">
    <property type="entry name" value="PKD/Chitinase_dom"/>
</dbReference>
<evidence type="ECO:0000313" key="11">
    <source>
        <dbReference type="Proteomes" id="UP000001941"/>
    </source>
</evidence>
<dbReference type="SMART" id="SM00645">
    <property type="entry name" value="Pept_C1"/>
    <property type="match status" value="1"/>
</dbReference>
<dbReference type="SUPFAM" id="SSF49452">
    <property type="entry name" value="Starch-binding domain-like"/>
    <property type="match status" value="1"/>
</dbReference>
<gene>
    <name evidence="10" type="ordered locus">Mhun_3130</name>
</gene>
<dbReference type="HOGENOM" id="CLU_283811_0_0_2"/>
<protein>
    <submittedName>
        <fullName evidence="10">Peptidase S8 and S53, subtilisin, kexin, sedolisin</fullName>
    </submittedName>
</protein>
<dbReference type="GO" id="GO:0030246">
    <property type="term" value="F:carbohydrate binding"/>
    <property type="evidence" value="ECO:0007669"/>
    <property type="project" value="InterPro"/>
</dbReference>
<feature type="active site" description="Charge relay system" evidence="5 6">
    <location>
        <position position="946"/>
    </location>
</feature>
<evidence type="ECO:0000256" key="5">
    <source>
        <dbReference type="PIRSR" id="PIRSR615500-1"/>
    </source>
</evidence>
<dbReference type="CDD" id="cd07473">
    <property type="entry name" value="Peptidases_S8_Subtilisin_like"/>
    <property type="match status" value="1"/>
</dbReference>
<dbReference type="PROSITE" id="PS50093">
    <property type="entry name" value="PKD"/>
    <property type="match status" value="1"/>
</dbReference>
<dbReference type="eggNOG" id="arCOG03264">
    <property type="taxonomic scope" value="Archaea"/>
</dbReference>
<dbReference type="InterPro" id="IPR023827">
    <property type="entry name" value="Peptidase_S8_Asp-AS"/>
</dbReference>
<dbReference type="InterPro" id="IPR051048">
    <property type="entry name" value="Peptidase_S8/S53_subtilisin"/>
</dbReference>
<dbReference type="InterPro" id="IPR038765">
    <property type="entry name" value="Papain-like_cys_pep_sf"/>
</dbReference>
<dbReference type="Gene3D" id="3.40.50.200">
    <property type="entry name" value="Peptidase S8/S53 domain"/>
    <property type="match status" value="1"/>
</dbReference>
<dbReference type="Gene3D" id="3.90.70.10">
    <property type="entry name" value="Cysteine proteinases"/>
    <property type="match status" value="1"/>
</dbReference>
<dbReference type="InterPro" id="IPR015500">
    <property type="entry name" value="Peptidase_S8_subtilisin-rel"/>
</dbReference>
<sequence length="1085" mass="113877">MMKQLTFIFISLLIISMGLHTVAATSDPFTPVLSTVVKPPDVGVPTYHSPPSIVGPVPQVAGPPVSRPVMSIVQSPVMSSTMSGLTPTEQSGLSMNNTLNNSLESPEYAPDRVIVKFKSALGSEKSSLSQVQAEAHAAMGATVIADSKTLGVEGMQVVSVPNSTGTMKAIELYRMNPMVEYAQPDYVYQAYPVEKIHIPVNVNQNAVSYRDSIVQGKVSTPSGGPSPAPSDQNDHPSAPPSSVSAGAISTMNETEGFGYMRLSLEDIAQIQSDYNAAVKVENAPLSTTLGSKSLLSNIQYTPSERNQGNCGNCWVWASTGVIENALTVQNGIKDRLSIQYFDSNYNGGSAITGACNGGWASTFANFHSTSGFKQVIPWSNTNAYYNDRYACSYGCGAQTPASSIATSPNYPITSISTSWISTNGVSQAQAIANIKAQIDANKAVWWAFFLPDSSSWSAFNSFWAYQTESTLWNPDPYNNIAYGSSGGGHAVVIVGYDDTSSDPNQRYWLVLNSWGSNSKRPNGLFRLKMNMDYSGKSSQGYQNHYFSIFNINYGITAQTGSISVSSSPSGAQIWLDGANTGKVTPNTLTSVTATSHTVTVKLTGYTDYSTSVTVPSGGTATVSATLTAVPKGSISISSNPTGAAVYLDSEAKGVTTPTTLSDVPAGTHTIRLTKTGYQDWSQSVSVTSGQTTPVSATMTAVSPGGQVIPNDPSFSSLYGLHNTGQTGGTADADIDAPEAWSYVTGSSDVIVAVVDTGVDYNHPDLAANMIAGYDTRNNDSNPMDDHGHGTHCAGTIGAVGNNGIGVAGVNWNVKIMPLKFLDSSGSGYTSDAIEAFAWGYSRGVRIFSNSWGGSGIDTALQDSISSMPDALFICAAGNSALNTDTNPHSPGSLPNANILTVAATDSRDVLASFSNYGASTVDVAAPGVSIYSTYPGNRYTTMSGTSMATPHVAGVAALLKAANPALTMDQIKTAIMNGVDVKSGLSGKCVTGGRVNAYTSVRAVSQVLAKFYGVPETVVYPLTIRFYDVSEGSVASRTWNFGDGNTSTVQNPVHTFYNPQTYTVTLQVSNGVQGVSSVSNEVGGL</sequence>
<dbReference type="Proteomes" id="UP000001941">
    <property type="component" value="Chromosome"/>
</dbReference>
<dbReference type="EnsemblBacteria" id="ABD42816">
    <property type="protein sequence ID" value="ABD42816"/>
    <property type="gene ID" value="Mhun_3130"/>
</dbReference>
<dbReference type="InterPro" id="IPR035986">
    <property type="entry name" value="PKD_dom_sf"/>
</dbReference>
<evidence type="ECO:0000256" key="7">
    <source>
        <dbReference type="RuleBase" id="RU003355"/>
    </source>
</evidence>
<dbReference type="PROSITE" id="PS00136">
    <property type="entry name" value="SUBTILASE_ASP"/>
    <property type="match status" value="1"/>
</dbReference>
<dbReference type="PROSITE" id="PS00138">
    <property type="entry name" value="SUBTILASE_SER"/>
    <property type="match status" value="1"/>
</dbReference>
<dbReference type="InterPro" id="IPR023828">
    <property type="entry name" value="Peptidase_S8_Ser-AS"/>
</dbReference>
<dbReference type="InterPro" id="IPR013784">
    <property type="entry name" value="Carb-bd-like_fold"/>
</dbReference>
<evidence type="ECO:0000256" key="4">
    <source>
        <dbReference type="ARBA" id="ARBA00022825"/>
    </source>
</evidence>
<keyword evidence="2 6" id="KW-0645">Protease</keyword>
<feature type="active site" description="Charge relay system" evidence="5 6">
    <location>
        <position position="788"/>
    </location>
</feature>
<dbReference type="EMBL" id="CP000254">
    <property type="protein sequence ID" value="ABD42816.1"/>
    <property type="molecule type" value="Genomic_DNA"/>
</dbReference>
<keyword evidence="4 6" id="KW-0720">Serine protease</keyword>
<dbReference type="Gene3D" id="2.60.40.10">
    <property type="entry name" value="Immunoglobulins"/>
    <property type="match status" value="1"/>
</dbReference>
<feature type="active site" description="Charge relay system" evidence="5 6">
    <location>
        <position position="755"/>
    </location>
</feature>
<dbReference type="InterPro" id="IPR013783">
    <property type="entry name" value="Ig-like_fold"/>
</dbReference>
<dbReference type="InterPro" id="IPR036852">
    <property type="entry name" value="Peptidase_S8/S53_dom_sf"/>
</dbReference>